<evidence type="ECO:0000256" key="2">
    <source>
        <dbReference type="SAM" id="Phobius"/>
    </source>
</evidence>
<comment type="caution">
    <text evidence="3">The sequence shown here is derived from an EMBL/GenBank/DDBJ whole genome shotgun (WGS) entry which is preliminary data.</text>
</comment>
<keyword evidence="2" id="KW-1133">Transmembrane helix</keyword>
<feature type="transmembrane region" description="Helical" evidence="2">
    <location>
        <begin position="187"/>
        <end position="214"/>
    </location>
</feature>
<evidence type="ECO:0008006" key="5">
    <source>
        <dbReference type="Google" id="ProtNLM"/>
    </source>
</evidence>
<dbReference type="OrthoDB" id="1095660at2759"/>
<keyword evidence="2" id="KW-0812">Transmembrane</keyword>
<dbReference type="PANTHER" id="PTHR36714">
    <property type="entry name" value="T23E23.1"/>
    <property type="match status" value="1"/>
</dbReference>
<keyword evidence="2" id="KW-0472">Membrane</keyword>
<name>A0A7J0EPP7_9ERIC</name>
<feature type="transmembrane region" description="Helical" evidence="2">
    <location>
        <begin position="92"/>
        <end position="115"/>
    </location>
</feature>
<evidence type="ECO:0000313" key="4">
    <source>
        <dbReference type="Proteomes" id="UP000585474"/>
    </source>
</evidence>
<evidence type="ECO:0000313" key="3">
    <source>
        <dbReference type="EMBL" id="GFY88302.1"/>
    </source>
</evidence>
<feature type="compositionally biased region" description="Basic and acidic residues" evidence="1">
    <location>
        <begin position="267"/>
        <end position="279"/>
    </location>
</feature>
<dbReference type="AlphaFoldDB" id="A0A7J0EPP7"/>
<reference evidence="3 4" key="1">
    <citation type="submission" date="2019-07" db="EMBL/GenBank/DDBJ databases">
        <title>De Novo Assembly of kiwifruit Actinidia rufa.</title>
        <authorList>
            <person name="Sugita-Konishi S."/>
            <person name="Sato K."/>
            <person name="Mori E."/>
            <person name="Abe Y."/>
            <person name="Kisaki G."/>
            <person name="Hamano K."/>
            <person name="Suezawa K."/>
            <person name="Otani M."/>
            <person name="Fukuda T."/>
            <person name="Manabe T."/>
            <person name="Gomi K."/>
            <person name="Tabuchi M."/>
            <person name="Akimitsu K."/>
            <person name="Kataoka I."/>
        </authorList>
    </citation>
    <scope>NUCLEOTIDE SEQUENCE [LARGE SCALE GENOMIC DNA]</scope>
    <source>
        <strain evidence="4">cv. Fuchu</strain>
    </source>
</reference>
<accession>A0A7J0EPP7</accession>
<gene>
    <name evidence="3" type="ORF">Acr_06g0002420</name>
</gene>
<feature type="transmembrane region" description="Helical" evidence="2">
    <location>
        <begin position="28"/>
        <end position="48"/>
    </location>
</feature>
<dbReference type="Proteomes" id="UP000585474">
    <property type="component" value="Unassembled WGS sequence"/>
</dbReference>
<feature type="transmembrane region" description="Helical" evidence="2">
    <location>
        <begin position="146"/>
        <end position="167"/>
    </location>
</feature>
<sequence length="279" mass="31824">MENNNSRLNQRKVSDMLKMAVRISHQNINFIIFILLTSLPLFCTMVLYELILQTTLVQASKILEPPHGYFYDSWPIPFYVGDLLSKDFCFELIQVSIVYLVPLHLLELFSAILTVDLASKMYTGETPMNLGEMVQRSLKEARFKGPLITSMLVHYLSTCITSGLIWTVNQVFGVECIVEHEYCAFCFGGGIIVPVCLLWMGNLIKWVTCLIYFYDCKERSLEIVEEKVKKAKAKATGGEELLKESNQSEEVNYEQKKPEAEPSDANNEQKKPEAEPLDV</sequence>
<proteinExistence type="predicted"/>
<protein>
    <recommendedName>
        <fullName evidence="5">Transmembrane protein</fullName>
    </recommendedName>
</protein>
<evidence type="ECO:0000256" key="1">
    <source>
        <dbReference type="SAM" id="MobiDB-lite"/>
    </source>
</evidence>
<dbReference type="EMBL" id="BJWL01000006">
    <property type="protein sequence ID" value="GFY88302.1"/>
    <property type="molecule type" value="Genomic_DNA"/>
</dbReference>
<feature type="region of interest" description="Disordered" evidence="1">
    <location>
        <begin position="232"/>
        <end position="279"/>
    </location>
</feature>
<dbReference type="PANTHER" id="PTHR36714:SF7">
    <property type="entry name" value="TRANSMEMBRANE PROTEIN"/>
    <property type="match status" value="1"/>
</dbReference>
<organism evidence="3 4">
    <name type="scientific">Actinidia rufa</name>
    <dbReference type="NCBI Taxonomy" id="165716"/>
    <lineage>
        <taxon>Eukaryota</taxon>
        <taxon>Viridiplantae</taxon>
        <taxon>Streptophyta</taxon>
        <taxon>Embryophyta</taxon>
        <taxon>Tracheophyta</taxon>
        <taxon>Spermatophyta</taxon>
        <taxon>Magnoliopsida</taxon>
        <taxon>eudicotyledons</taxon>
        <taxon>Gunneridae</taxon>
        <taxon>Pentapetalae</taxon>
        <taxon>asterids</taxon>
        <taxon>Ericales</taxon>
        <taxon>Actinidiaceae</taxon>
        <taxon>Actinidia</taxon>
    </lineage>
</organism>
<keyword evidence="4" id="KW-1185">Reference proteome</keyword>